<protein>
    <submittedName>
        <fullName evidence="1">Uncharacterized protein</fullName>
    </submittedName>
</protein>
<name>A0ABU2UI12_9ACTN</name>
<dbReference type="Proteomes" id="UP001180489">
    <property type="component" value="Unassembled WGS sequence"/>
</dbReference>
<dbReference type="EMBL" id="JAVRFF010000011">
    <property type="protein sequence ID" value="MDT0472798.1"/>
    <property type="molecule type" value="Genomic_DNA"/>
</dbReference>
<proteinExistence type="predicted"/>
<keyword evidence="2" id="KW-1185">Reference proteome</keyword>
<comment type="caution">
    <text evidence="1">The sequence shown here is derived from an EMBL/GenBank/DDBJ whole genome shotgun (WGS) entry which is preliminary data.</text>
</comment>
<reference evidence="1" key="1">
    <citation type="submission" date="2024-05" db="EMBL/GenBank/DDBJ databases">
        <title>30 novel species of actinomycetes from the DSMZ collection.</title>
        <authorList>
            <person name="Nouioui I."/>
        </authorList>
    </citation>
    <scope>NUCLEOTIDE SEQUENCE</scope>
    <source>
        <strain evidence="1">DSM 41014</strain>
    </source>
</reference>
<evidence type="ECO:0000313" key="2">
    <source>
        <dbReference type="Proteomes" id="UP001180489"/>
    </source>
</evidence>
<sequence>MRVIVDNPHAYGPKFPRVIEAETDESLDRRVLRCLQGMKGQYSAAKYAKTTVTRVRGTEDLTARYVLGGAE</sequence>
<gene>
    <name evidence="1" type="ORF">RM863_11750</name>
</gene>
<accession>A0ABU2UI12</accession>
<dbReference type="RefSeq" id="WP_311634946.1">
    <property type="nucleotide sequence ID" value="NZ_JAVRFF010000011.1"/>
</dbReference>
<evidence type="ECO:0000313" key="1">
    <source>
        <dbReference type="EMBL" id="MDT0472798.1"/>
    </source>
</evidence>
<organism evidence="1 2">
    <name type="scientific">Streptomyces hintoniae</name>
    <dbReference type="NCBI Taxonomy" id="3075521"/>
    <lineage>
        <taxon>Bacteria</taxon>
        <taxon>Bacillati</taxon>
        <taxon>Actinomycetota</taxon>
        <taxon>Actinomycetes</taxon>
        <taxon>Kitasatosporales</taxon>
        <taxon>Streptomycetaceae</taxon>
        <taxon>Streptomyces</taxon>
    </lineage>
</organism>